<accession>A0A4V6APV4</accession>
<evidence type="ECO:0000313" key="3">
    <source>
        <dbReference type="Proteomes" id="UP000298787"/>
    </source>
</evidence>
<protein>
    <submittedName>
        <fullName evidence="2">Uncharacterized protein</fullName>
    </submittedName>
</protein>
<name>A0A4V6APV4_COLLU</name>
<gene>
    <name evidence="2" type="ORF">D9C73_013082</name>
</gene>
<evidence type="ECO:0000256" key="1">
    <source>
        <dbReference type="SAM" id="MobiDB-lite"/>
    </source>
</evidence>
<sequence>MTGMEEAEERVDDPSENSRNEVHPWPYISDHFGFVEKRGDSFVMQSQRMTLCRAFLSCELQLPYQAVMLAESTDPTVAV</sequence>
<dbReference type="AlphaFoldDB" id="A0A4V6APV4"/>
<organism evidence="2 3">
    <name type="scientific">Collichthys lucidus</name>
    <name type="common">Big head croaker</name>
    <name type="synonym">Sciaena lucida</name>
    <dbReference type="NCBI Taxonomy" id="240159"/>
    <lineage>
        <taxon>Eukaryota</taxon>
        <taxon>Metazoa</taxon>
        <taxon>Chordata</taxon>
        <taxon>Craniata</taxon>
        <taxon>Vertebrata</taxon>
        <taxon>Euteleostomi</taxon>
        <taxon>Actinopterygii</taxon>
        <taxon>Neopterygii</taxon>
        <taxon>Teleostei</taxon>
        <taxon>Neoteleostei</taxon>
        <taxon>Acanthomorphata</taxon>
        <taxon>Eupercaria</taxon>
        <taxon>Sciaenidae</taxon>
        <taxon>Collichthys</taxon>
    </lineage>
</organism>
<reference evidence="2 3" key="1">
    <citation type="submission" date="2019-01" db="EMBL/GenBank/DDBJ databases">
        <title>Genome Assembly of Collichthys lucidus.</title>
        <authorList>
            <person name="Cai M."/>
            <person name="Xiao S."/>
        </authorList>
    </citation>
    <scope>NUCLEOTIDE SEQUENCE [LARGE SCALE GENOMIC DNA]</scope>
    <source>
        <strain evidence="2">JT15FE1705JMU</strain>
        <tissue evidence="2">Muscle</tissue>
    </source>
</reference>
<proteinExistence type="predicted"/>
<dbReference type="Proteomes" id="UP000298787">
    <property type="component" value="Chromosome 11"/>
</dbReference>
<dbReference type="EMBL" id="CM014088">
    <property type="protein sequence ID" value="TKS78092.1"/>
    <property type="molecule type" value="Genomic_DNA"/>
</dbReference>
<feature type="region of interest" description="Disordered" evidence="1">
    <location>
        <begin position="1"/>
        <end position="24"/>
    </location>
</feature>
<feature type="compositionally biased region" description="Acidic residues" evidence="1">
    <location>
        <begin position="1"/>
        <end position="11"/>
    </location>
</feature>
<feature type="compositionally biased region" description="Basic and acidic residues" evidence="1">
    <location>
        <begin position="12"/>
        <end position="22"/>
    </location>
</feature>
<evidence type="ECO:0000313" key="2">
    <source>
        <dbReference type="EMBL" id="TKS78092.1"/>
    </source>
</evidence>
<keyword evidence="3" id="KW-1185">Reference proteome</keyword>